<dbReference type="PROSITE" id="PS51819">
    <property type="entry name" value="VOC"/>
    <property type="match status" value="1"/>
</dbReference>
<comment type="caution">
    <text evidence="5">The sequence shown here is derived from an EMBL/GenBank/DDBJ whole genome shotgun (WGS) entry which is preliminary data.</text>
</comment>
<dbReference type="InterPro" id="IPR037523">
    <property type="entry name" value="VOC_core"/>
</dbReference>
<dbReference type="InterPro" id="IPR029068">
    <property type="entry name" value="Glyas_Bleomycin-R_OHBP_Dase"/>
</dbReference>
<sequence>MSPIVPVRRVARSCAFYTEVLGFTLRERNPENSYALLSRGAASVILLDLDDARALRATADYFSAYFWVEDVAAYHAEIAPQLAGLGERRVQPLFTKPDGRQEFHVRDPDGFLLFFGEAPAD</sequence>
<dbReference type="InterPro" id="IPR004360">
    <property type="entry name" value="Glyas_Fos-R_dOase_dom"/>
</dbReference>
<comment type="similarity">
    <text evidence="1">Belongs to the bleomycin resistance protein family.</text>
</comment>
<organism evidence="5 6">
    <name type="scientific">Paralimibaculum aggregatum</name>
    <dbReference type="NCBI Taxonomy" id="3036245"/>
    <lineage>
        <taxon>Bacteria</taxon>
        <taxon>Pseudomonadati</taxon>
        <taxon>Pseudomonadota</taxon>
        <taxon>Alphaproteobacteria</taxon>
        <taxon>Rhodobacterales</taxon>
        <taxon>Paracoccaceae</taxon>
        <taxon>Paralimibaculum</taxon>
    </lineage>
</organism>
<keyword evidence="6" id="KW-1185">Reference proteome</keyword>
<gene>
    <name evidence="5" type="ORF">LNKW23_05070</name>
</gene>
<evidence type="ECO:0000313" key="5">
    <source>
        <dbReference type="EMBL" id="GMG81294.1"/>
    </source>
</evidence>
<protein>
    <recommendedName>
        <fullName evidence="2">Bleomycin resistance protein</fullName>
    </recommendedName>
</protein>
<name>A0ABQ6LGT6_9RHOB</name>
<dbReference type="Gene3D" id="3.10.180.10">
    <property type="entry name" value="2,3-Dihydroxybiphenyl 1,2-Dioxygenase, domain 1"/>
    <property type="match status" value="1"/>
</dbReference>
<proteinExistence type="inferred from homology"/>
<reference evidence="5 6" key="1">
    <citation type="submission" date="2023-04" db="EMBL/GenBank/DDBJ databases">
        <title>Marinoamorphus aggregata gen. nov., sp. Nov., isolate from tissue of brittle star Ophioplocus japonicus.</title>
        <authorList>
            <person name="Kawano K."/>
            <person name="Sawayama S."/>
            <person name="Nakagawa S."/>
        </authorList>
    </citation>
    <scope>NUCLEOTIDE SEQUENCE [LARGE SCALE GENOMIC DNA]</scope>
    <source>
        <strain evidence="5 6">NKW23</strain>
    </source>
</reference>
<dbReference type="InterPro" id="IPR000335">
    <property type="entry name" value="Bleomycin-R"/>
</dbReference>
<dbReference type="Pfam" id="PF00903">
    <property type="entry name" value="Glyoxalase"/>
    <property type="match status" value="1"/>
</dbReference>
<evidence type="ECO:0000256" key="2">
    <source>
        <dbReference type="ARBA" id="ARBA00021572"/>
    </source>
</evidence>
<keyword evidence="3" id="KW-0046">Antibiotic resistance</keyword>
<evidence type="ECO:0000256" key="3">
    <source>
        <dbReference type="ARBA" id="ARBA00023251"/>
    </source>
</evidence>
<accession>A0ABQ6LGT6</accession>
<dbReference type="SUPFAM" id="SSF54593">
    <property type="entry name" value="Glyoxalase/Bleomycin resistance protein/Dihydroxybiphenyl dioxygenase"/>
    <property type="match status" value="1"/>
</dbReference>
<evidence type="ECO:0000313" key="6">
    <source>
        <dbReference type="Proteomes" id="UP001239909"/>
    </source>
</evidence>
<evidence type="ECO:0000256" key="1">
    <source>
        <dbReference type="ARBA" id="ARBA00011051"/>
    </source>
</evidence>
<evidence type="ECO:0000259" key="4">
    <source>
        <dbReference type="PROSITE" id="PS51819"/>
    </source>
</evidence>
<dbReference type="EMBL" id="BSYI01000003">
    <property type="protein sequence ID" value="GMG81294.1"/>
    <property type="molecule type" value="Genomic_DNA"/>
</dbReference>
<feature type="domain" description="VOC" evidence="4">
    <location>
        <begin position="1"/>
        <end position="118"/>
    </location>
</feature>
<dbReference type="CDD" id="cd08349">
    <property type="entry name" value="BLMA_like"/>
    <property type="match status" value="1"/>
</dbReference>
<dbReference type="Proteomes" id="UP001239909">
    <property type="component" value="Unassembled WGS sequence"/>
</dbReference>